<feature type="compositionally biased region" description="Low complexity" evidence="16">
    <location>
        <begin position="738"/>
        <end position="747"/>
    </location>
</feature>
<evidence type="ECO:0000256" key="10">
    <source>
        <dbReference type="ARBA" id="ARBA00023242"/>
    </source>
</evidence>
<dbReference type="Pfam" id="PF05485">
    <property type="entry name" value="THAP"/>
    <property type="match status" value="2"/>
</dbReference>
<dbReference type="GO" id="GO:0005654">
    <property type="term" value="C:nucleoplasm"/>
    <property type="evidence" value="ECO:0007669"/>
    <property type="project" value="UniProtKB-SubCell"/>
</dbReference>
<keyword evidence="11 15" id="KW-0131">Cell cycle</keyword>
<dbReference type="OrthoDB" id="6496718at2759"/>
<dbReference type="Gene3D" id="6.20.210.20">
    <property type="entry name" value="THAP domain"/>
    <property type="match status" value="1"/>
</dbReference>
<evidence type="ECO:0000256" key="6">
    <source>
        <dbReference type="ARBA" id="ARBA00023015"/>
    </source>
</evidence>
<evidence type="ECO:0000256" key="12">
    <source>
        <dbReference type="ARBA" id="ARBA00047676"/>
    </source>
</evidence>
<keyword evidence="18" id="KW-1185">Reference proteome</keyword>
<comment type="function">
    <text evidence="15">DNA-binding transcription regulator that regulates endothelial cell proliferation and G1/S cell-cycle progression. Specifically binds the 5'-[AT]NTNN[GT]GGCA[AGT]-3' core DNA sequence and acts by modulating expression of pRB-E2F cell-cycle target genes.</text>
</comment>
<dbReference type="GO" id="GO:0005737">
    <property type="term" value="C:cytoplasm"/>
    <property type="evidence" value="ECO:0007669"/>
    <property type="project" value="InterPro"/>
</dbReference>
<dbReference type="InterPro" id="IPR041588">
    <property type="entry name" value="Integrase_H2C2"/>
</dbReference>
<accession>A0A6P8V4Z3</accession>
<keyword evidence="9 15" id="KW-0804">Transcription</keyword>
<dbReference type="RefSeq" id="XP_034072302.1">
    <property type="nucleotide sequence ID" value="XM_034216411.1"/>
</dbReference>
<dbReference type="Gene3D" id="1.10.340.70">
    <property type="match status" value="3"/>
</dbReference>
<dbReference type="InterPro" id="IPR026516">
    <property type="entry name" value="THAP1/10"/>
</dbReference>
<keyword evidence="6 15" id="KW-0805">Transcription regulation</keyword>
<evidence type="ECO:0000256" key="15">
    <source>
        <dbReference type="RuleBase" id="RU369073"/>
    </source>
</evidence>
<dbReference type="SMART" id="SM00692">
    <property type="entry name" value="DM3"/>
    <property type="match status" value="2"/>
</dbReference>
<evidence type="ECO:0000256" key="4">
    <source>
        <dbReference type="ARBA" id="ARBA00022771"/>
    </source>
</evidence>
<evidence type="ECO:0000256" key="7">
    <source>
        <dbReference type="ARBA" id="ARBA00023054"/>
    </source>
</evidence>
<keyword evidence="3" id="KW-0479">Metal-binding</keyword>
<evidence type="ECO:0000256" key="11">
    <source>
        <dbReference type="ARBA" id="ARBA00023306"/>
    </source>
</evidence>
<dbReference type="SUPFAM" id="SSF69500">
    <property type="entry name" value="DTD-like"/>
    <property type="match status" value="1"/>
</dbReference>
<evidence type="ECO:0000256" key="3">
    <source>
        <dbReference type="ARBA" id="ARBA00022723"/>
    </source>
</evidence>
<dbReference type="InterPro" id="IPR038441">
    <property type="entry name" value="THAP_Znf_sf"/>
</dbReference>
<evidence type="ECO:0000259" key="17">
    <source>
        <dbReference type="PROSITE" id="PS50950"/>
    </source>
</evidence>
<dbReference type="PANTHER" id="PTHR46600">
    <property type="entry name" value="THAP DOMAIN-CONTAINING"/>
    <property type="match status" value="1"/>
</dbReference>
<dbReference type="PROSITE" id="PS50950">
    <property type="entry name" value="ZF_THAP"/>
    <property type="match status" value="2"/>
</dbReference>
<comment type="subcellular location">
    <subcellularLocation>
        <location evidence="1 15">Nucleus</location>
        <location evidence="1 15">Nucleoplasm</location>
    </subcellularLocation>
</comment>
<feature type="region of interest" description="Disordered" evidence="16">
    <location>
        <begin position="813"/>
        <end position="834"/>
    </location>
</feature>
<dbReference type="SUPFAM" id="SSF57716">
    <property type="entry name" value="Glucocorticoid receptor-like (DNA-binding domain)"/>
    <property type="match status" value="2"/>
</dbReference>
<gene>
    <name evidence="19" type="primary">LOC117546251</name>
</gene>
<keyword evidence="5" id="KW-0862">Zinc</keyword>
<dbReference type="GO" id="GO:0051499">
    <property type="term" value="F:D-aminoacyl-tRNA deacylase activity"/>
    <property type="evidence" value="ECO:0007669"/>
    <property type="project" value="UniProtKB-EC"/>
</dbReference>
<comment type="similarity">
    <text evidence="2 15">Belongs to the THAP1 family.</text>
</comment>
<dbReference type="GO" id="GO:0043565">
    <property type="term" value="F:sequence-specific DNA binding"/>
    <property type="evidence" value="ECO:0007669"/>
    <property type="project" value="UniProtKB-UniRule"/>
</dbReference>
<dbReference type="Pfam" id="PF17921">
    <property type="entry name" value="Integrase_H2C2"/>
    <property type="match status" value="3"/>
</dbReference>
<sequence length="996" mass="113460">MPSFDLLNNVELFVKHGKFPADATKSCKKVTKAASKKFIFKDGFLWRHYRGRLLRVVKSDEEVKEIMIRFHDNNNHVGRIKVVKDIMLMFYWVGVTEVAKAWIKKCEFCQNRILPETKKPLVQFCFVYGCESSSSIYPELSFHRFPEDKEIRQRWLSVAQRDENSLRSNSFLCSKHFEPSCFTLSDEVRLTLSPGAVPTIIPETGQEDQVPVPSEEDFLFSNSLEDPFSKTSPPPSPMELQEHQYCLQDPEPTETELKRRFLNESSFKVFNHIARYLSHRILPMQNKKGISSLKRMTNRFALKDGVLMYTVVSPPVRVLRSREEVNSILRQFHDDLDHSALVTCQREITKRFFWARMTRDVARWISCCQTCMDRTKRRWLRCSMRSCTNSCGPVERGLGLTFHKFPLDDTPLLHQWMKAVGRPNWFPRLGSSVCSSHFSEECFDRSGEKVSVRSDAMPTLMVHGNQETPLTGPIQPAVDETYFSKYDAVELYLIKRTYPPGLSYVEKNTFRRFCKRYCIKGDSLHTERGNRLCLVLRSRTKVEQALLDFHDELNHLNVNKCLRLLNERYFWKTMRPDVVQWINKCSECSRKTKKKKKQGRPPTGTFQSPLQTPRPPHTPEDLDSGKDGEDGGDEDVGDEERGTAPHVEDRGETPSLPQPRIPILVHLTTPIHFPSSTPITLHPTTSNAVNAARLFQNKTLSSVNSEPTGPQEQKEIVISHVSARTLHFVKVQDIISPLPESNLPPELTATHKPPQSMSKKIKPPSQGRGIKTQTKSCESGQQPKRRRKKDLEADQITSSCGLEPLLAPSSKPWPVITIPDSSSTQSAKPPTNVDSAAPLQRNITLQARIVLQQCSEAKVKIQQAGAQWAEIQKGLVVYVCFFHGATEDVTHEMARSLMTTTFFRKDSGHSVSVLDFPGSVLFIHQDSLLGEGLPKRRRESRGGGQLFSTLISKCREKMAASEKCRKAGVKVEHGEYGKKQEVSLKSAEPMTLLMEF</sequence>
<comment type="catalytic activity">
    <reaction evidence="12">
        <text>glycyl-tRNA(Ala) + H2O = tRNA(Ala) + glycine + H(+)</text>
        <dbReference type="Rhea" id="RHEA:53744"/>
        <dbReference type="Rhea" id="RHEA-COMP:9657"/>
        <dbReference type="Rhea" id="RHEA-COMP:13640"/>
        <dbReference type="ChEBI" id="CHEBI:15377"/>
        <dbReference type="ChEBI" id="CHEBI:15378"/>
        <dbReference type="ChEBI" id="CHEBI:57305"/>
        <dbReference type="ChEBI" id="CHEBI:78442"/>
        <dbReference type="ChEBI" id="CHEBI:78522"/>
        <dbReference type="EC" id="3.1.1.96"/>
    </reaction>
</comment>
<keyword evidence="8 14" id="KW-0238">DNA-binding</keyword>
<evidence type="ECO:0000313" key="19">
    <source>
        <dbReference type="RefSeq" id="XP_034072302.1"/>
    </source>
</evidence>
<proteinExistence type="inferred from homology"/>
<dbReference type="InterPro" id="IPR006612">
    <property type="entry name" value="THAP_Znf"/>
</dbReference>
<evidence type="ECO:0000256" key="9">
    <source>
        <dbReference type="ARBA" id="ARBA00023163"/>
    </source>
</evidence>
<comment type="catalytic activity">
    <reaction evidence="13">
        <text>a D-aminoacyl-tRNA + H2O = a tRNA + a D-alpha-amino acid + H(+)</text>
        <dbReference type="Rhea" id="RHEA:13953"/>
        <dbReference type="Rhea" id="RHEA-COMP:10123"/>
        <dbReference type="Rhea" id="RHEA-COMP:10124"/>
        <dbReference type="ChEBI" id="CHEBI:15377"/>
        <dbReference type="ChEBI" id="CHEBI:15378"/>
        <dbReference type="ChEBI" id="CHEBI:59871"/>
        <dbReference type="ChEBI" id="CHEBI:78442"/>
        <dbReference type="ChEBI" id="CHEBI:79333"/>
        <dbReference type="EC" id="3.1.1.96"/>
    </reaction>
</comment>
<keyword evidence="7 15" id="KW-0175">Coiled coil</keyword>
<dbReference type="Gene3D" id="3.50.80.10">
    <property type="entry name" value="D-tyrosyl-tRNA(Tyr) deacylase"/>
    <property type="match status" value="1"/>
</dbReference>
<reference evidence="19" key="1">
    <citation type="submission" date="2025-08" db="UniProtKB">
        <authorList>
            <consortium name="RefSeq"/>
        </authorList>
    </citation>
    <scope>IDENTIFICATION</scope>
</reference>
<evidence type="ECO:0000256" key="8">
    <source>
        <dbReference type="ARBA" id="ARBA00023125"/>
    </source>
</evidence>
<evidence type="ECO:0000256" key="2">
    <source>
        <dbReference type="ARBA" id="ARBA00006177"/>
    </source>
</evidence>
<feature type="compositionally biased region" description="Basic and acidic residues" evidence="16">
    <location>
        <begin position="639"/>
        <end position="652"/>
    </location>
</feature>
<dbReference type="InParanoid" id="A0A6P8V4Z3"/>
<dbReference type="SMART" id="SM00980">
    <property type="entry name" value="THAP"/>
    <property type="match status" value="2"/>
</dbReference>
<dbReference type="Proteomes" id="UP000515161">
    <property type="component" value="Unplaced"/>
</dbReference>
<evidence type="ECO:0000256" key="14">
    <source>
        <dbReference type="PROSITE-ProRule" id="PRU00309"/>
    </source>
</evidence>
<dbReference type="InterPro" id="IPR023509">
    <property type="entry name" value="DTD-like_sf"/>
</dbReference>
<name>A0A6P8V4Z3_GYMAC</name>
<evidence type="ECO:0000256" key="1">
    <source>
        <dbReference type="ARBA" id="ARBA00004642"/>
    </source>
</evidence>
<feature type="domain" description="THAP-type" evidence="17">
    <location>
        <begin position="121"/>
        <end position="201"/>
    </location>
</feature>
<dbReference type="GO" id="GO:0003700">
    <property type="term" value="F:DNA-binding transcription factor activity"/>
    <property type="evidence" value="ECO:0007669"/>
    <property type="project" value="UniProtKB-UniRule"/>
</dbReference>
<dbReference type="GO" id="GO:0001935">
    <property type="term" value="P:endothelial cell proliferation"/>
    <property type="evidence" value="ECO:0007669"/>
    <property type="project" value="UniProtKB-UniRule"/>
</dbReference>
<feature type="compositionally biased region" description="Polar residues" evidence="16">
    <location>
        <begin position="819"/>
        <end position="834"/>
    </location>
</feature>
<organism evidence="18 19">
    <name type="scientific">Gymnodraco acuticeps</name>
    <name type="common">Antarctic dragonfish</name>
    <dbReference type="NCBI Taxonomy" id="8218"/>
    <lineage>
        <taxon>Eukaryota</taxon>
        <taxon>Metazoa</taxon>
        <taxon>Chordata</taxon>
        <taxon>Craniata</taxon>
        <taxon>Vertebrata</taxon>
        <taxon>Euteleostomi</taxon>
        <taxon>Actinopterygii</taxon>
        <taxon>Neopterygii</taxon>
        <taxon>Teleostei</taxon>
        <taxon>Neoteleostei</taxon>
        <taxon>Acanthomorphata</taxon>
        <taxon>Eupercaria</taxon>
        <taxon>Perciformes</taxon>
        <taxon>Notothenioidei</taxon>
        <taxon>Bathydraconidae</taxon>
        <taxon>Gymnodraco</taxon>
    </lineage>
</organism>
<feature type="region of interest" description="Disordered" evidence="16">
    <location>
        <begin position="738"/>
        <end position="794"/>
    </location>
</feature>
<dbReference type="AlphaFoldDB" id="A0A6P8V4Z3"/>
<evidence type="ECO:0000313" key="18">
    <source>
        <dbReference type="Proteomes" id="UP000515161"/>
    </source>
</evidence>
<feature type="domain" description="THAP-type" evidence="17">
    <location>
        <begin position="372"/>
        <end position="461"/>
    </location>
</feature>
<feature type="compositionally biased region" description="Polar residues" evidence="16">
    <location>
        <begin position="771"/>
        <end position="782"/>
    </location>
</feature>
<dbReference type="GeneID" id="117546251"/>
<keyword evidence="4 14" id="KW-0863">Zinc-finger</keyword>
<evidence type="ECO:0000256" key="13">
    <source>
        <dbReference type="ARBA" id="ARBA00048018"/>
    </source>
</evidence>
<keyword evidence="10 15" id="KW-0539">Nucleus</keyword>
<feature type="region of interest" description="Disordered" evidence="16">
    <location>
        <begin position="591"/>
        <end position="658"/>
    </location>
</feature>
<protein>
    <recommendedName>
        <fullName evidence="15">THAP domain-containing protein 1</fullName>
    </recommendedName>
</protein>
<dbReference type="GO" id="GO:0008270">
    <property type="term" value="F:zinc ion binding"/>
    <property type="evidence" value="ECO:0007669"/>
    <property type="project" value="UniProtKB-KW"/>
</dbReference>
<dbReference type="InterPro" id="IPR003732">
    <property type="entry name" value="Daa-tRNA_deacyls_DTD"/>
</dbReference>
<dbReference type="Pfam" id="PF02580">
    <property type="entry name" value="Tyr_Deacylase"/>
    <property type="match status" value="1"/>
</dbReference>
<dbReference type="PANTHER" id="PTHR46600:SF1">
    <property type="entry name" value="THAP DOMAIN-CONTAINING PROTEIN 1"/>
    <property type="match status" value="1"/>
</dbReference>
<dbReference type="KEGG" id="gacu:117546251"/>
<evidence type="ECO:0000256" key="5">
    <source>
        <dbReference type="ARBA" id="ARBA00022833"/>
    </source>
</evidence>
<feature type="compositionally biased region" description="Basic and acidic residues" evidence="16">
    <location>
        <begin position="617"/>
        <end position="629"/>
    </location>
</feature>
<evidence type="ECO:0000256" key="16">
    <source>
        <dbReference type="SAM" id="MobiDB-lite"/>
    </source>
</evidence>